<sequence length="81" mass="9921">MEKPHEKYRRNTWWQDVTGNRKFLLIGIDFLEKPQAYYVDFWEVGKDKSKYLAFNLFHELVEARSLIHFSSEEPYKSYLNE</sequence>
<proteinExistence type="predicted"/>
<protein>
    <recommendedName>
        <fullName evidence="3">Transposase</fullName>
    </recommendedName>
</protein>
<name>A0ABU5QJF7_9BACT</name>
<accession>A0ABU5QJF7</accession>
<gene>
    <name evidence="1" type="ORF">VB264_05345</name>
</gene>
<evidence type="ECO:0008006" key="3">
    <source>
        <dbReference type="Google" id="ProtNLM"/>
    </source>
</evidence>
<dbReference type="EMBL" id="JAYFUL010000006">
    <property type="protein sequence ID" value="MEA5257202.1"/>
    <property type="molecule type" value="Genomic_DNA"/>
</dbReference>
<organism evidence="1 2">
    <name type="scientific">Arcicella aquatica</name>
    <dbReference type="NCBI Taxonomy" id="217141"/>
    <lineage>
        <taxon>Bacteria</taxon>
        <taxon>Pseudomonadati</taxon>
        <taxon>Bacteroidota</taxon>
        <taxon>Cytophagia</taxon>
        <taxon>Cytophagales</taxon>
        <taxon>Flectobacillaceae</taxon>
        <taxon>Arcicella</taxon>
    </lineage>
</organism>
<dbReference type="RefSeq" id="WP_323247424.1">
    <property type="nucleotide sequence ID" value="NZ_JAYFUL010000006.1"/>
</dbReference>
<comment type="caution">
    <text evidence="1">The sequence shown here is derived from an EMBL/GenBank/DDBJ whole genome shotgun (WGS) entry which is preliminary data.</text>
</comment>
<keyword evidence="2" id="KW-1185">Reference proteome</keyword>
<reference evidence="1 2" key="1">
    <citation type="submission" date="2023-12" db="EMBL/GenBank/DDBJ databases">
        <title>Novel species of the genus Arcicella isolated from rivers.</title>
        <authorList>
            <person name="Lu H."/>
        </authorList>
    </citation>
    <scope>NUCLEOTIDE SEQUENCE [LARGE SCALE GENOMIC DNA]</scope>
    <source>
        <strain evidence="1 2">LMG 21963</strain>
    </source>
</reference>
<evidence type="ECO:0000313" key="1">
    <source>
        <dbReference type="EMBL" id="MEA5257202.1"/>
    </source>
</evidence>
<dbReference type="Proteomes" id="UP001304671">
    <property type="component" value="Unassembled WGS sequence"/>
</dbReference>
<evidence type="ECO:0000313" key="2">
    <source>
        <dbReference type="Proteomes" id="UP001304671"/>
    </source>
</evidence>